<organism evidence="7 8">
    <name type="scientific">Solimonas terrae</name>
    <dbReference type="NCBI Taxonomy" id="1396819"/>
    <lineage>
        <taxon>Bacteria</taxon>
        <taxon>Pseudomonadati</taxon>
        <taxon>Pseudomonadota</taxon>
        <taxon>Gammaproteobacteria</taxon>
        <taxon>Nevskiales</taxon>
        <taxon>Nevskiaceae</taxon>
        <taxon>Solimonas</taxon>
    </lineage>
</organism>
<protein>
    <submittedName>
        <fullName evidence="7">OmpA family protein</fullName>
    </submittedName>
</protein>
<dbReference type="Gene3D" id="3.30.1330.60">
    <property type="entry name" value="OmpA-like domain"/>
    <property type="match status" value="1"/>
</dbReference>
<dbReference type="PANTHER" id="PTHR30329">
    <property type="entry name" value="STATOR ELEMENT OF FLAGELLAR MOTOR COMPLEX"/>
    <property type="match status" value="1"/>
</dbReference>
<feature type="domain" description="OmpA-like" evidence="6">
    <location>
        <begin position="135"/>
        <end position="252"/>
    </location>
</feature>
<evidence type="ECO:0000256" key="5">
    <source>
        <dbReference type="SAM" id="MobiDB-lite"/>
    </source>
</evidence>
<evidence type="ECO:0000256" key="1">
    <source>
        <dbReference type="ARBA" id="ARBA00004442"/>
    </source>
</evidence>
<accession>A0A6M2BSA8</accession>
<evidence type="ECO:0000256" key="2">
    <source>
        <dbReference type="ARBA" id="ARBA00023136"/>
    </source>
</evidence>
<dbReference type="Pfam" id="PF00691">
    <property type="entry name" value="OmpA"/>
    <property type="match status" value="1"/>
</dbReference>
<sequence>MTTYSGGVGDLLPLSLGPYEFAIRAEAVYRYGHRADLVNRRSGDISAPNDFNDVLVNLGLQLPLGFPEPSPAPVAAPVAVVPVAAPVDSDGDGVTDDKDQCPNTPAGTQVNDVGCPLPPPCKPPEAGQRVDLSGCAVGDTIVLHGVNFEFDKAKLTVNAQTILDGVADALKAAPDVHVEVDGHTDSRGSDDYNQKLSESRAQAVMQYLGEHGVAADRMSAVGLGETQPIADNDTDEGRELNRRVELKITSAAAPATDTSASAPAGDASPSGDDMNVPPADAPAADAATGEPPVAELPVGQ</sequence>
<feature type="region of interest" description="Disordered" evidence="5">
    <location>
        <begin position="248"/>
        <end position="300"/>
    </location>
</feature>
<evidence type="ECO:0000256" key="4">
    <source>
        <dbReference type="PROSITE-ProRule" id="PRU00473"/>
    </source>
</evidence>
<dbReference type="SUPFAM" id="SSF103647">
    <property type="entry name" value="TSP type-3 repeat"/>
    <property type="match status" value="1"/>
</dbReference>
<dbReference type="InterPro" id="IPR036737">
    <property type="entry name" value="OmpA-like_sf"/>
</dbReference>
<dbReference type="SUPFAM" id="SSF103088">
    <property type="entry name" value="OmpA-like"/>
    <property type="match status" value="1"/>
</dbReference>
<comment type="caution">
    <text evidence="7">The sequence shown here is derived from an EMBL/GenBank/DDBJ whole genome shotgun (WGS) entry which is preliminary data.</text>
</comment>
<evidence type="ECO:0000313" key="7">
    <source>
        <dbReference type="EMBL" id="NGY05486.1"/>
    </source>
</evidence>
<dbReference type="PANTHER" id="PTHR30329:SF21">
    <property type="entry name" value="LIPOPROTEIN YIAD-RELATED"/>
    <property type="match status" value="1"/>
</dbReference>
<feature type="compositionally biased region" description="Low complexity" evidence="5">
    <location>
        <begin position="249"/>
        <end position="287"/>
    </location>
</feature>
<dbReference type="GO" id="GO:0005509">
    <property type="term" value="F:calcium ion binding"/>
    <property type="evidence" value="ECO:0007669"/>
    <property type="project" value="InterPro"/>
</dbReference>
<name>A0A6M2BSA8_9GAMM</name>
<reference evidence="7 8" key="1">
    <citation type="journal article" date="2014" name="Int. J. Syst. Evol. Microbiol.">
        <title>Solimonas terrae sp. nov., isolated from soil.</title>
        <authorList>
            <person name="Kim S.J."/>
            <person name="Moon J.Y."/>
            <person name="Weon H.Y."/>
            <person name="Ahn J.H."/>
            <person name="Chen W.M."/>
            <person name="Kwon S.W."/>
        </authorList>
    </citation>
    <scope>NUCLEOTIDE SEQUENCE [LARGE SCALE GENOMIC DNA]</scope>
    <source>
        <strain evidence="7 8">KIS83-12</strain>
    </source>
</reference>
<keyword evidence="3" id="KW-0998">Cell outer membrane</keyword>
<comment type="subcellular location">
    <subcellularLocation>
        <location evidence="1">Cell outer membrane</location>
    </subcellularLocation>
</comment>
<dbReference type="PROSITE" id="PS51123">
    <property type="entry name" value="OMPA_2"/>
    <property type="match status" value="1"/>
</dbReference>
<evidence type="ECO:0000313" key="8">
    <source>
        <dbReference type="Proteomes" id="UP000472676"/>
    </source>
</evidence>
<dbReference type="InterPro" id="IPR050330">
    <property type="entry name" value="Bact_OuterMem_StrucFunc"/>
</dbReference>
<keyword evidence="8" id="KW-1185">Reference proteome</keyword>
<evidence type="ECO:0000259" key="6">
    <source>
        <dbReference type="PROSITE" id="PS51123"/>
    </source>
</evidence>
<dbReference type="InterPro" id="IPR028974">
    <property type="entry name" value="TSP_type-3_rpt"/>
</dbReference>
<dbReference type="GO" id="GO:0009279">
    <property type="term" value="C:cell outer membrane"/>
    <property type="evidence" value="ECO:0007669"/>
    <property type="project" value="UniProtKB-SubCell"/>
</dbReference>
<keyword evidence="2 4" id="KW-0472">Membrane</keyword>
<dbReference type="InterPro" id="IPR006664">
    <property type="entry name" value="OMP_bac"/>
</dbReference>
<evidence type="ECO:0000256" key="3">
    <source>
        <dbReference type="ARBA" id="ARBA00023237"/>
    </source>
</evidence>
<dbReference type="Proteomes" id="UP000472676">
    <property type="component" value="Unassembled WGS sequence"/>
</dbReference>
<dbReference type="PRINTS" id="PR01021">
    <property type="entry name" value="OMPADOMAIN"/>
</dbReference>
<dbReference type="CDD" id="cd07185">
    <property type="entry name" value="OmpA_C-like"/>
    <property type="match status" value="1"/>
</dbReference>
<proteinExistence type="predicted"/>
<dbReference type="InterPro" id="IPR006665">
    <property type="entry name" value="OmpA-like"/>
</dbReference>
<gene>
    <name evidence="7" type="ORF">G7Y85_11955</name>
</gene>
<dbReference type="AlphaFoldDB" id="A0A6M2BSA8"/>
<dbReference type="EMBL" id="JAAMOW010000005">
    <property type="protein sequence ID" value="NGY05486.1"/>
    <property type="molecule type" value="Genomic_DNA"/>
</dbReference>